<feature type="region of interest" description="Disordered" evidence="1">
    <location>
        <begin position="257"/>
        <end position="341"/>
    </location>
</feature>
<reference evidence="2 3" key="1">
    <citation type="submission" date="2014-07" db="EMBL/GenBank/DDBJ databases">
        <title>Draft genome sequence of Thalassospira profundimaris PR54-5.</title>
        <authorList>
            <person name="Lai Q."/>
            <person name="Shao Z."/>
        </authorList>
    </citation>
    <scope>NUCLEOTIDE SEQUENCE [LARGE SCALE GENOMIC DNA]</scope>
    <source>
        <strain evidence="2 3">PR54-5</strain>
    </source>
</reference>
<protein>
    <submittedName>
        <fullName evidence="2">Uncharacterized protein</fullName>
    </submittedName>
</protein>
<comment type="caution">
    <text evidence="2">The sequence shown here is derived from an EMBL/GenBank/DDBJ whole genome shotgun (WGS) entry which is preliminary data.</text>
</comment>
<evidence type="ECO:0000313" key="2">
    <source>
        <dbReference type="EMBL" id="RCK43189.1"/>
    </source>
</evidence>
<sequence>MKVFFRRLKVQANRQPLAVILGAVVVLQTGVMMRLIPIIEEANAGMAVFDGANLAQAIKDMGVSKEVLATAEKTWEVTSEVLARTEDVLQATGYGDAVPPAMSLAFSAAGDASDGPLSDMIADSGATQMNFDDFLKLTKVGASIIERGGLENVTLADGIGLYDTMFGQYVSVPEKQRAAKGYSEASTKQAMEYNWETMKDLPDYAKDIADLAESARQMATSDGNLRGAQAIDTLAVLQNSRLLTKLMQTITVNENQRLSREQEARSQDGSWSNPNAPEKSETKTETGAGGSAEGSGTVDGLPWLKSTGSGTETGAGGENANNNQNSKEWVNPDEVRNALGG</sequence>
<dbReference type="AlphaFoldDB" id="A0A367WPR1"/>
<evidence type="ECO:0000313" key="3">
    <source>
        <dbReference type="Proteomes" id="UP000252255"/>
    </source>
</evidence>
<organism evidence="2 3">
    <name type="scientific">Thalassospira profundimaris</name>
    <dbReference type="NCBI Taxonomy" id="502049"/>
    <lineage>
        <taxon>Bacteria</taxon>
        <taxon>Pseudomonadati</taxon>
        <taxon>Pseudomonadota</taxon>
        <taxon>Alphaproteobacteria</taxon>
        <taxon>Rhodospirillales</taxon>
        <taxon>Thalassospiraceae</taxon>
        <taxon>Thalassospira</taxon>
    </lineage>
</organism>
<accession>A0A367WPR1</accession>
<gene>
    <name evidence="2" type="ORF">TH30_19395</name>
</gene>
<dbReference type="EMBL" id="JPWI01000015">
    <property type="protein sequence ID" value="RCK43189.1"/>
    <property type="molecule type" value="Genomic_DNA"/>
</dbReference>
<name>A0A367WPR1_9PROT</name>
<feature type="compositionally biased region" description="Basic and acidic residues" evidence="1">
    <location>
        <begin position="257"/>
        <end position="266"/>
    </location>
</feature>
<dbReference type="RefSeq" id="WP_114099654.1">
    <property type="nucleotide sequence ID" value="NZ_JPWI01000015.1"/>
</dbReference>
<proteinExistence type="predicted"/>
<evidence type="ECO:0000256" key="1">
    <source>
        <dbReference type="SAM" id="MobiDB-lite"/>
    </source>
</evidence>
<dbReference type="Proteomes" id="UP000252255">
    <property type="component" value="Unassembled WGS sequence"/>
</dbReference>